<dbReference type="InterPro" id="IPR051540">
    <property type="entry name" value="S-2-haloacid_dehalogenase"/>
</dbReference>
<dbReference type="Proteomes" id="UP000321685">
    <property type="component" value="Unassembled WGS sequence"/>
</dbReference>
<keyword evidence="3" id="KW-1185">Reference proteome</keyword>
<evidence type="ECO:0000256" key="1">
    <source>
        <dbReference type="ARBA" id="ARBA00022801"/>
    </source>
</evidence>
<dbReference type="PANTHER" id="PTHR43316">
    <property type="entry name" value="HYDROLASE, HALOACID DELAHOGENASE-RELATED"/>
    <property type="match status" value="1"/>
</dbReference>
<name>A0A511DF95_9PSEU</name>
<proteinExistence type="predicted"/>
<reference evidence="2 3" key="1">
    <citation type="submission" date="2019-07" db="EMBL/GenBank/DDBJ databases">
        <title>Whole genome shotgun sequence of Pseudonocardia sulfidoxydans NBRC 16205.</title>
        <authorList>
            <person name="Hosoyama A."/>
            <person name="Uohara A."/>
            <person name="Ohji S."/>
            <person name="Ichikawa N."/>
        </authorList>
    </citation>
    <scope>NUCLEOTIDE SEQUENCE [LARGE SCALE GENOMIC DNA]</scope>
    <source>
        <strain evidence="2 3">NBRC 16205</strain>
    </source>
</reference>
<dbReference type="InterPro" id="IPR023198">
    <property type="entry name" value="PGP-like_dom2"/>
</dbReference>
<sequence length="233" mass="24218">MPVPSASAAPPRRPGVVLFDVFETCLQLDALRPRFVEIDRPESDLDLFFARLLHHGMALTLAGGAPAFRAVAADMLRRTSGTDLTDAQVGHVLDGFATLPVHPDVPAAFRLLADAGVPAHAFTHGSARAAGDALAAAGVGDLLAGVHSCEELGSFKPPPRVYEWVCARVGSPPEATALVAVHSWDVHGAMSAGLVGGLCLRLEGRVPDTVLTPHVVARSLDEVVAGLLALPAT</sequence>
<dbReference type="EMBL" id="BJVJ01000003">
    <property type="protein sequence ID" value="GEL21658.1"/>
    <property type="molecule type" value="Genomic_DNA"/>
</dbReference>
<dbReference type="SUPFAM" id="SSF56784">
    <property type="entry name" value="HAD-like"/>
    <property type="match status" value="1"/>
</dbReference>
<dbReference type="PANTHER" id="PTHR43316:SF3">
    <property type="entry name" value="HALOACID DEHALOGENASE, TYPE II (AFU_ORTHOLOGUE AFUA_2G07750)-RELATED"/>
    <property type="match status" value="1"/>
</dbReference>
<protein>
    <submittedName>
        <fullName evidence="2">Dehalogenase</fullName>
    </submittedName>
</protein>
<dbReference type="Gene3D" id="3.40.50.1000">
    <property type="entry name" value="HAD superfamily/HAD-like"/>
    <property type="match status" value="1"/>
</dbReference>
<evidence type="ECO:0000313" key="3">
    <source>
        <dbReference type="Proteomes" id="UP000321685"/>
    </source>
</evidence>
<dbReference type="InterPro" id="IPR023214">
    <property type="entry name" value="HAD_sf"/>
</dbReference>
<organism evidence="2 3">
    <name type="scientific">Pseudonocardia sulfidoxydans NBRC 16205</name>
    <dbReference type="NCBI Taxonomy" id="1223511"/>
    <lineage>
        <taxon>Bacteria</taxon>
        <taxon>Bacillati</taxon>
        <taxon>Actinomycetota</taxon>
        <taxon>Actinomycetes</taxon>
        <taxon>Pseudonocardiales</taxon>
        <taxon>Pseudonocardiaceae</taxon>
        <taxon>Pseudonocardia</taxon>
    </lineage>
</organism>
<accession>A0A511DF95</accession>
<dbReference type="GO" id="GO:0016787">
    <property type="term" value="F:hydrolase activity"/>
    <property type="evidence" value="ECO:0007669"/>
    <property type="project" value="UniProtKB-KW"/>
</dbReference>
<evidence type="ECO:0000313" key="2">
    <source>
        <dbReference type="EMBL" id="GEL21658.1"/>
    </source>
</evidence>
<dbReference type="AlphaFoldDB" id="A0A511DF95"/>
<dbReference type="RefSeq" id="WP_147102388.1">
    <property type="nucleotide sequence ID" value="NZ_BJVJ01000003.1"/>
</dbReference>
<dbReference type="OrthoDB" id="3774052at2"/>
<comment type="caution">
    <text evidence="2">The sequence shown here is derived from an EMBL/GenBank/DDBJ whole genome shotgun (WGS) entry which is preliminary data.</text>
</comment>
<gene>
    <name evidence="2" type="ORF">PSU4_06120</name>
</gene>
<keyword evidence="1" id="KW-0378">Hydrolase</keyword>
<dbReference type="InterPro" id="IPR036412">
    <property type="entry name" value="HAD-like_sf"/>
</dbReference>
<dbReference type="Pfam" id="PF00702">
    <property type="entry name" value="Hydrolase"/>
    <property type="match status" value="1"/>
</dbReference>
<dbReference type="Gene3D" id="1.10.150.240">
    <property type="entry name" value="Putative phosphatase, domain 2"/>
    <property type="match status" value="1"/>
</dbReference>